<evidence type="ECO:0000313" key="3">
    <source>
        <dbReference type="EMBL" id="KAF3140907.1"/>
    </source>
</evidence>
<accession>A0A7C8NQ82</accession>
<feature type="compositionally biased region" description="Low complexity" evidence="1">
    <location>
        <begin position="19"/>
        <end position="30"/>
    </location>
</feature>
<dbReference type="EMBL" id="WIQZ01000015">
    <property type="protein sequence ID" value="KAF3140907.1"/>
    <property type="molecule type" value="Genomic_DNA"/>
</dbReference>
<sequence>MEQSTSQENPLPSPPPPDTTNTSTTPTATTTKIIAPTYTATEVSYMIRVFQSEANFLTQHGFNISNPTERAVGPTLLKVLMGAPNAAENLAEVARVLRGNSFSLDDLNAEEEGPLDINLSLMKDMETEIEPLDMTDQTIIPKSAYNPRHRAIQYRLLPFEDDFKTNWIFSPTTHVHSTNNASWFKTFFSFNAMTNQGDTVTGGGSVDLPIITNRGVAIITLQNVIYTPLAICNVFGGGGGEDIGLFGFEPPTSFEGSNNNNNGGCGKMFMNHNRSVWSWLEGIGNPYDDDKEGERSWMRLKIVGQQNGRGRVGIPSENSRYSLSKPVVNRMGKIMELKWTEDMFRTMKDGGVFRIEGELANADLLRFDMALVEDEYRRCKDGLEAIGVDVDGI</sequence>
<evidence type="ECO:0000256" key="1">
    <source>
        <dbReference type="SAM" id="MobiDB-lite"/>
    </source>
</evidence>
<evidence type="ECO:0000313" key="5">
    <source>
        <dbReference type="Proteomes" id="UP000480548"/>
    </source>
</evidence>
<evidence type="ECO:0000313" key="2">
    <source>
        <dbReference type="EMBL" id="KAF3100320.1"/>
    </source>
</evidence>
<feature type="region of interest" description="Disordered" evidence="1">
    <location>
        <begin position="1"/>
        <end position="30"/>
    </location>
</feature>
<dbReference type="Proteomes" id="UP000475325">
    <property type="component" value="Unassembled WGS sequence"/>
</dbReference>
<gene>
    <name evidence="2" type="ORF">TWF102_005206</name>
    <name evidence="3" type="ORF">TWF703_002411</name>
</gene>
<reference evidence="4 5" key="1">
    <citation type="submission" date="2019-06" db="EMBL/GenBank/DDBJ databases">
        <authorList>
            <person name="Palmer J.M."/>
        </authorList>
    </citation>
    <scope>NUCLEOTIDE SEQUENCE [LARGE SCALE GENOMIC DNA]</scope>
    <source>
        <strain evidence="2 4">TWF102</strain>
        <strain evidence="3 5">TWF703</strain>
    </source>
</reference>
<evidence type="ECO:0000313" key="4">
    <source>
        <dbReference type="Proteomes" id="UP000475325"/>
    </source>
</evidence>
<protein>
    <submittedName>
        <fullName evidence="2">Uncharacterized protein</fullName>
    </submittedName>
</protein>
<dbReference type="EMBL" id="WIQW01000026">
    <property type="protein sequence ID" value="KAF3100320.1"/>
    <property type="molecule type" value="Genomic_DNA"/>
</dbReference>
<dbReference type="AlphaFoldDB" id="A0A7C8NQ82"/>
<comment type="caution">
    <text evidence="2">The sequence shown here is derived from an EMBL/GenBank/DDBJ whole genome shotgun (WGS) entry which is preliminary data.</text>
</comment>
<proteinExistence type="predicted"/>
<dbReference type="Proteomes" id="UP000480548">
    <property type="component" value="Unassembled WGS sequence"/>
</dbReference>
<name>A0A7C8NQ82_ORBOL</name>
<organism evidence="2 4">
    <name type="scientific">Orbilia oligospora</name>
    <name type="common">Nematode-trapping fungus</name>
    <name type="synonym">Arthrobotrys oligospora</name>
    <dbReference type="NCBI Taxonomy" id="2813651"/>
    <lineage>
        <taxon>Eukaryota</taxon>
        <taxon>Fungi</taxon>
        <taxon>Dikarya</taxon>
        <taxon>Ascomycota</taxon>
        <taxon>Pezizomycotina</taxon>
        <taxon>Orbiliomycetes</taxon>
        <taxon>Orbiliales</taxon>
        <taxon>Orbiliaceae</taxon>
        <taxon>Orbilia</taxon>
    </lineage>
</organism>